<dbReference type="Gene3D" id="3.55.50.30">
    <property type="match status" value="1"/>
</dbReference>
<comment type="subcellular location">
    <subcellularLocation>
        <location evidence="1 7">Cell outer membrane</location>
        <topology evidence="1 7">Multi-pass membrane protein</topology>
    </subcellularLocation>
</comment>
<dbReference type="NCBIfam" id="TIGR04056">
    <property type="entry name" value="OMP_RagA_SusC"/>
    <property type="match status" value="1"/>
</dbReference>
<keyword evidence="9" id="KW-0732">Signal</keyword>
<dbReference type="Proteomes" id="UP001501207">
    <property type="component" value="Unassembled WGS sequence"/>
</dbReference>
<dbReference type="Gene3D" id="2.40.170.20">
    <property type="entry name" value="TonB-dependent receptor, beta-barrel domain"/>
    <property type="match status" value="1"/>
</dbReference>
<dbReference type="InterPro" id="IPR023997">
    <property type="entry name" value="TonB-dep_OMP_SusC/RagA_CS"/>
</dbReference>
<keyword evidence="2 7" id="KW-0813">Transport</keyword>
<keyword evidence="6 7" id="KW-0998">Cell outer membrane</keyword>
<feature type="chain" id="PRO_5046261025" evidence="9">
    <location>
        <begin position="22"/>
        <end position="1091"/>
    </location>
</feature>
<evidence type="ECO:0000256" key="4">
    <source>
        <dbReference type="ARBA" id="ARBA00022692"/>
    </source>
</evidence>
<dbReference type="RefSeq" id="WP_344980043.1">
    <property type="nucleotide sequence ID" value="NZ_BAABFN010000006.1"/>
</dbReference>
<protein>
    <submittedName>
        <fullName evidence="11">TonB-dependent receptor</fullName>
    </submittedName>
</protein>
<dbReference type="PROSITE" id="PS00018">
    <property type="entry name" value="EF_HAND_1"/>
    <property type="match status" value="1"/>
</dbReference>
<keyword evidence="4 7" id="KW-0812">Transmembrane</keyword>
<feature type="region of interest" description="Disordered" evidence="8">
    <location>
        <begin position="99"/>
        <end position="126"/>
    </location>
</feature>
<gene>
    <name evidence="11" type="ORF">GCM10023143_26230</name>
</gene>
<evidence type="ECO:0000256" key="1">
    <source>
        <dbReference type="ARBA" id="ARBA00004571"/>
    </source>
</evidence>
<dbReference type="Gene3D" id="2.60.40.1120">
    <property type="entry name" value="Carboxypeptidase-like, regulatory domain"/>
    <property type="match status" value="1"/>
</dbReference>
<dbReference type="Pfam" id="PF07660">
    <property type="entry name" value="STN"/>
    <property type="match status" value="1"/>
</dbReference>
<evidence type="ECO:0000256" key="3">
    <source>
        <dbReference type="ARBA" id="ARBA00022452"/>
    </source>
</evidence>
<reference evidence="12" key="1">
    <citation type="journal article" date="2019" name="Int. J. Syst. Evol. Microbiol.">
        <title>The Global Catalogue of Microorganisms (GCM) 10K type strain sequencing project: providing services to taxonomists for standard genome sequencing and annotation.</title>
        <authorList>
            <consortium name="The Broad Institute Genomics Platform"/>
            <consortium name="The Broad Institute Genome Sequencing Center for Infectious Disease"/>
            <person name="Wu L."/>
            <person name="Ma J."/>
        </authorList>
    </citation>
    <scope>NUCLEOTIDE SEQUENCE [LARGE SCALE GENOMIC DNA]</scope>
    <source>
        <strain evidence="12">JCM 17664</strain>
    </source>
</reference>
<dbReference type="SUPFAM" id="SSF56935">
    <property type="entry name" value="Porins"/>
    <property type="match status" value="1"/>
</dbReference>
<dbReference type="InterPro" id="IPR012910">
    <property type="entry name" value="Plug_dom"/>
</dbReference>
<comment type="similarity">
    <text evidence="7">Belongs to the TonB-dependent receptor family.</text>
</comment>
<evidence type="ECO:0000256" key="8">
    <source>
        <dbReference type="SAM" id="MobiDB-lite"/>
    </source>
</evidence>
<accession>A0ABP8G0W3</accession>
<dbReference type="NCBIfam" id="TIGR04057">
    <property type="entry name" value="SusC_RagA_signa"/>
    <property type="match status" value="1"/>
</dbReference>
<evidence type="ECO:0000256" key="6">
    <source>
        <dbReference type="ARBA" id="ARBA00023237"/>
    </source>
</evidence>
<evidence type="ECO:0000256" key="5">
    <source>
        <dbReference type="ARBA" id="ARBA00023136"/>
    </source>
</evidence>
<dbReference type="Pfam" id="PF13715">
    <property type="entry name" value="CarbopepD_reg_2"/>
    <property type="match status" value="1"/>
</dbReference>
<dbReference type="InterPro" id="IPR008969">
    <property type="entry name" value="CarboxyPept-like_regulatory"/>
</dbReference>
<dbReference type="InterPro" id="IPR018247">
    <property type="entry name" value="EF_Hand_1_Ca_BS"/>
</dbReference>
<proteinExistence type="inferred from homology"/>
<dbReference type="InterPro" id="IPR011662">
    <property type="entry name" value="Secretin/TonB_short_N"/>
</dbReference>
<keyword evidence="5 7" id="KW-0472">Membrane</keyword>
<dbReference type="InterPro" id="IPR023996">
    <property type="entry name" value="TonB-dep_OMP_SusC/RagA"/>
</dbReference>
<keyword evidence="3 7" id="KW-1134">Transmembrane beta strand</keyword>
<evidence type="ECO:0000256" key="2">
    <source>
        <dbReference type="ARBA" id="ARBA00022448"/>
    </source>
</evidence>
<evidence type="ECO:0000256" key="7">
    <source>
        <dbReference type="PROSITE-ProRule" id="PRU01360"/>
    </source>
</evidence>
<dbReference type="EMBL" id="BAABFN010000006">
    <property type="protein sequence ID" value="GAA4315069.1"/>
    <property type="molecule type" value="Genomic_DNA"/>
</dbReference>
<evidence type="ECO:0000259" key="10">
    <source>
        <dbReference type="SMART" id="SM00965"/>
    </source>
</evidence>
<evidence type="ECO:0000313" key="11">
    <source>
        <dbReference type="EMBL" id="GAA4315069.1"/>
    </source>
</evidence>
<evidence type="ECO:0000256" key="9">
    <source>
        <dbReference type="SAM" id="SignalP"/>
    </source>
</evidence>
<feature type="domain" description="Secretin/TonB short N-terminal" evidence="10">
    <location>
        <begin position="48"/>
        <end position="100"/>
    </location>
</feature>
<keyword evidence="12" id="KW-1185">Reference proteome</keyword>
<name>A0ABP8G0W3_9BACT</name>
<dbReference type="PROSITE" id="PS52016">
    <property type="entry name" value="TONB_DEPENDENT_REC_3"/>
    <property type="match status" value="1"/>
</dbReference>
<dbReference type="Pfam" id="PF07715">
    <property type="entry name" value="Plug"/>
    <property type="match status" value="1"/>
</dbReference>
<sequence length="1091" mass="120261">MKLALTLMLTVCMKTSAAVYAQQTRITLSLKAATPEEAFAAIRQQSGYLLLYNNEKVGQLQKKISVQVENATIGEAMDKCLEGLPLSWRIMDNTIIITPRPSSPSTAEQPPAKAPPVTGTVSDSTGQPLVGVSVKIKDGSGGTVTDASGRFELEAPEDAVLVFSYIGYQLREVPVNGSRNLTVHLRAVSNTLDRLVVVGYGVQKKSSLTSAVSDIQGDALVKRPVSNAPQALQGLAPGVTVEDRGGAPGKANAAIRIRGVTTLGNNDPLVMVDGVEQSLQDINPNDIASVTVLKDAASTAIYGSRAANGVVLVTTKRASAGKLKVHYDGYYAIQRSIYHPKHMGLEDYLNLQNNASVNAGGDPKYTPQQIQDWVHATDRYKYPMPNVWFDYFLSPAPQNNNTLSLEGGNEQIRTIVTLNYFNQQGIIPQSSGDKKEVRVNTDLKVSKRISVSGDFNYRIKDYLSPLHESQAFRYMLSGSNFAVPRYPDGTYGLGSENYSPLVTDVLDGSSNAAGRYGFFNLKANIELLKGLHFQTQYAGRLESFTQKNFAKSYEIRDYYNKDNILKSVSPNSLTEIRNNESEYTLNNLLTYDAVWGKHTLNALLGYSQVAFKADTLSAYRNGFYNNDVQAISQGADDSRDNSGHDYSWGLRSYFGRLTYNYADRYFFEANARYDGSSRFTGKNKYSFFPSFSGAWRLSQESFWEGLAPVLSEFKLRGSWGKTGNQAVDLYSYYEALSAYNYNFGGNAAQGIIQTTLANQDLTWETNTQTDVGLDAALLRGKLGLTFDYYVKKTTGILLVLPIPGTVGLIAPPQNAGVVQNKGWELSLTYRDQLGALQYNLTANLSDIRNKILSLAGTGPYINGSPNEVLTIRKEGLPIDAYMGYKTLGYFTSQDEIDHYPVFDPGTKPGDLKYADVNGDNAINADDYVVLGSSIPRYTYSLNIGLTYKNFDANIFFQGVGKANALPSGALREEGNWGGFTLDMQKDYWTPENTHAAFPRPEANSIRNSQMSDFWMINAAYLKLKNLQIGYTLPASLTEKWHIQKARVYLSGSNLLTFSEATQYGLDPEFPSGRLDYYPQVSLYTAGINLDF</sequence>
<comment type="caution">
    <text evidence="11">The sequence shown here is derived from an EMBL/GenBank/DDBJ whole genome shotgun (WGS) entry which is preliminary data.</text>
</comment>
<dbReference type="InterPro" id="IPR037066">
    <property type="entry name" value="Plug_dom_sf"/>
</dbReference>
<evidence type="ECO:0000313" key="12">
    <source>
        <dbReference type="Proteomes" id="UP001501207"/>
    </source>
</evidence>
<dbReference type="SUPFAM" id="SSF49464">
    <property type="entry name" value="Carboxypeptidase regulatory domain-like"/>
    <property type="match status" value="1"/>
</dbReference>
<organism evidence="11 12">
    <name type="scientific">Compostibacter hankyongensis</name>
    <dbReference type="NCBI Taxonomy" id="1007089"/>
    <lineage>
        <taxon>Bacteria</taxon>
        <taxon>Pseudomonadati</taxon>
        <taxon>Bacteroidota</taxon>
        <taxon>Chitinophagia</taxon>
        <taxon>Chitinophagales</taxon>
        <taxon>Chitinophagaceae</taxon>
        <taxon>Compostibacter</taxon>
    </lineage>
</organism>
<keyword evidence="11" id="KW-0675">Receptor</keyword>
<dbReference type="SMART" id="SM00965">
    <property type="entry name" value="STN"/>
    <property type="match status" value="1"/>
</dbReference>
<feature type="signal peptide" evidence="9">
    <location>
        <begin position="1"/>
        <end position="21"/>
    </location>
</feature>
<dbReference type="InterPro" id="IPR036942">
    <property type="entry name" value="Beta-barrel_TonB_sf"/>
</dbReference>
<dbReference type="InterPro" id="IPR039426">
    <property type="entry name" value="TonB-dep_rcpt-like"/>
</dbReference>
<dbReference type="Gene3D" id="2.170.130.10">
    <property type="entry name" value="TonB-dependent receptor, plug domain"/>
    <property type="match status" value="1"/>
</dbReference>